<dbReference type="EMBL" id="BLRZ01000043">
    <property type="protein sequence ID" value="GFP30128.1"/>
    <property type="molecule type" value="Genomic_DNA"/>
</dbReference>
<dbReference type="AlphaFoldDB" id="A0A6V8PCW1"/>
<feature type="domain" description="Signal transduction histidine kinase subgroup 3 dimerisation and phosphoacceptor" evidence="3">
    <location>
        <begin position="271"/>
        <end position="326"/>
    </location>
</feature>
<accession>A0A6V8PCW1</accession>
<feature type="transmembrane region" description="Helical" evidence="2">
    <location>
        <begin position="189"/>
        <end position="211"/>
    </location>
</feature>
<keyword evidence="2" id="KW-0812">Transmembrane</keyword>
<evidence type="ECO:0000259" key="3">
    <source>
        <dbReference type="Pfam" id="PF07730"/>
    </source>
</evidence>
<gene>
    <name evidence="4" type="ORF">HKBW3S34_01048</name>
</gene>
<name>A0A6V8PCW1_9ACTN</name>
<feature type="transmembrane region" description="Helical" evidence="2">
    <location>
        <begin position="117"/>
        <end position="137"/>
    </location>
</feature>
<dbReference type="Gene3D" id="1.20.5.1930">
    <property type="match status" value="1"/>
</dbReference>
<protein>
    <recommendedName>
        <fullName evidence="3">Signal transduction histidine kinase subgroup 3 dimerisation and phosphoacceptor domain-containing protein</fullName>
    </recommendedName>
</protein>
<keyword evidence="2" id="KW-1133">Transmembrane helix</keyword>
<dbReference type="InterPro" id="IPR011712">
    <property type="entry name" value="Sig_transdc_His_kin_sub3_dim/P"/>
</dbReference>
<sequence>MINDLRTFFVTNEVVVLSVCGQVFFVLGLAIALQSRRYSRLELARSLPFLAAFGISHGLHEWGLIFIPIQATYLSELYVRMLQVAQVLLVALSFACLFQFGMALLAPTGRRLWLKALPALVLLGWTLGPFVIGLSLASDLATWQRNAAIWAGYILGFPGSLVAAYGLRRYTLECIAPLRLPHIVRTLRIAGLALGAYAVVGGLVGPPGSFFPATWLNEEVLLRALGVPVEVLRSLVGLVLTVAMIRALEVFEVELDQRIGAMQYAQSLANERERIGRELHDHTMQSVYAAGLLVEKARRWLGNSHPTAVSLDRSMGVLADALVNMRPHTLLPASAPAGGGGGGGNGRRGGAGGGTSAAPSGGDGHPSAGPQRHRCLPGHHSPLARDTCDHAHLLRRGQATI</sequence>
<keyword evidence="5" id="KW-1185">Reference proteome</keyword>
<evidence type="ECO:0000256" key="1">
    <source>
        <dbReference type="SAM" id="MobiDB-lite"/>
    </source>
</evidence>
<dbReference type="Pfam" id="PF07730">
    <property type="entry name" value="HisKA_3"/>
    <property type="match status" value="1"/>
</dbReference>
<feature type="transmembrane region" description="Helical" evidence="2">
    <location>
        <begin position="81"/>
        <end position="105"/>
    </location>
</feature>
<feature type="transmembrane region" description="Helical" evidence="2">
    <location>
        <begin position="14"/>
        <end position="35"/>
    </location>
</feature>
<feature type="compositionally biased region" description="Gly residues" evidence="1">
    <location>
        <begin position="337"/>
        <end position="355"/>
    </location>
</feature>
<evidence type="ECO:0000256" key="2">
    <source>
        <dbReference type="SAM" id="Phobius"/>
    </source>
</evidence>
<feature type="region of interest" description="Disordered" evidence="1">
    <location>
        <begin position="333"/>
        <end position="387"/>
    </location>
</feature>
<dbReference type="GO" id="GO:0016020">
    <property type="term" value="C:membrane"/>
    <property type="evidence" value="ECO:0007669"/>
    <property type="project" value="InterPro"/>
</dbReference>
<comment type="caution">
    <text evidence="4">The sequence shown here is derived from an EMBL/GenBank/DDBJ whole genome shotgun (WGS) entry which is preliminary data.</text>
</comment>
<dbReference type="Proteomes" id="UP000588083">
    <property type="component" value="Unassembled WGS sequence"/>
</dbReference>
<organism evidence="4 5">
    <name type="scientific">Candidatus Hakubella thermalkaliphila</name>
    <dbReference type="NCBI Taxonomy" id="2754717"/>
    <lineage>
        <taxon>Bacteria</taxon>
        <taxon>Bacillati</taxon>
        <taxon>Actinomycetota</taxon>
        <taxon>Actinomycetota incertae sedis</taxon>
        <taxon>Candidatus Hakubellales</taxon>
        <taxon>Candidatus Hakubellaceae</taxon>
        <taxon>Candidatus Hakubella</taxon>
    </lineage>
</organism>
<proteinExistence type="predicted"/>
<keyword evidence="2" id="KW-0472">Membrane</keyword>
<reference evidence="4 5" key="1">
    <citation type="journal article" date="2020" name="Front. Microbiol.">
        <title>Single-cell genomics of novel Actinobacteria with the Wood-Ljungdahl pathway discovered in a serpentinizing system.</title>
        <authorList>
            <person name="Merino N."/>
            <person name="Kawai M."/>
            <person name="Boyd E.S."/>
            <person name="Colman D.R."/>
            <person name="McGlynn S.E."/>
            <person name="Nealson K.H."/>
            <person name="Kurokawa K."/>
            <person name="Hongoh Y."/>
        </authorList>
    </citation>
    <scope>NUCLEOTIDE SEQUENCE [LARGE SCALE GENOMIC DNA]</scope>
    <source>
        <strain evidence="4 5">S34</strain>
    </source>
</reference>
<evidence type="ECO:0000313" key="4">
    <source>
        <dbReference type="EMBL" id="GFP30128.1"/>
    </source>
</evidence>
<feature type="transmembrane region" description="Helical" evidence="2">
    <location>
        <begin position="149"/>
        <end position="168"/>
    </location>
</feature>
<feature type="transmembrane region" description="Helical" evidence="2">
    <location>
        <begin position="47"/>
        <end position="69"/>
    </location>
</feature>
<dbReference type="GO" id="GO:0000155">
    <property type="term" value="F:phosphorelay sensor kinase activity"/>
    <property type="evidence" value="ECO:0007669"/>
    <property type="project" value="InterPro"/>
</dbReference>
<evidence type="ECO:0000313" key="5">
    <source>
        <dbReference type="Proteomes" id="UP000588083"/>
    </source>
</evidence>
<dbReference type="GO" id="GO:0046983">
    <property type="term" value="F:protein dimerization activity"/>
    <property type="evidence" value="ECO:0007669"/>
    <property type="project" value="InterPro"/>
</dbReference>